<name>A0A7L7KRY4_9MOLU</name>
<dbReference type="AlphaFoldDB" id="A0A7L7KRY4"/>
<dbReference type="GO" id="GO:0005829">
    <property type="term" value="C:cytosol"/>
    <property type="evidence" value="ECO:0007669"/>
    <property type="project" value="TreeGrafter"/>
</dbReference>
<organism evidence="8 9">
    <name type="scientific">Candidatus Xianfuyuplasma coldseepsis</name>
    <dbReference type="NCBI Taxonomy" id="2782163"/>
    <lineage>
        <taxon>Bacteria</taxon>
        <taxon>Bacillati</taxon>
        <taxon>Mycoplasmatota</taxon>
        <taxon>Mollicutes</taxon>
        <taxon>Candidatus Izemoplasmatales</taxon>
        <taxon>Candidatus Izemoplasmataceae</taxon>
        <taxon>Candidatus Xianfuyuplasma</taxon>
    </lineage>
</organism>
<evidence type="ECO:0000256" key="6">
    <source>
        <dbReference type="ARBA" id="ARBA00048594"/>
    </source>
</evidence>
<dbReference type="PROSITE" id="PS50052">
    <property type="entry name" value="GUANYLATE_KINASE_2"/>
    <property type="match status" value="1"/>
</dbReference>
<feature type="domain" description="Guanylate kinase-like" evidence="7">
    <location>
        <begin position="1"/>
        <end position="176"/>
    </location>
</feature>
<dbReference type="InterPro" id="IPR008145">
    <property type="entry name" value="GK/Ca_channel_bsu"/>
</dbReference>
<evidence type="ECO:0000259" key="7">
    <source>
        <dbReference type="PROSITE" id="PS50052"/>
    </source>
</evidence>
<accession>A0A7L7KRY4</accession>
<dbReference type="EMBL" id="CP048914">
    <property type="protein sequence ID" value="QMS85493.1"/>
    <property type="molecule type" value="Genomic_DNA"/>
</dbReference>
<evidence type="ECO:0000256" key="4">
    <source>
        <dbReference type="ARBA" id="ARBA00022679"/>
    </source>
</evidence>
<protein>
    <submittedName>
        <fullName evidence="8">Guanylate kinase</fullName>
    </submittedName>
</protein>
<evidence type="ECO:0000256" key="1">
    <source>
        <dbReference type="ARBA" id="ARBA00003531"/>
    </source>
</evidence>
<keyword evidence="5 8" id="KW-0418">Kinase</keyword>
<dbReference type="Pfam" id="PF00625">
    <property type="entry name" value="Guanylate_kin"/>
    <property type="match status" value="1"/>
</dbReference>
<dbReference type="SUPFAM" id="SSF52540">
    <property type="entry name" value="P-loop containing nucleoside triphosphate hydrolases"/>
    <property type="match status" value="1"/>
</dbReference>
<comment type="catalytic activity">
    <reaction evidence="6">
        <text>GMP + ATP = GDP + ADP</text>
        <dbReference type="Rhea" id="RHEA:20780"/>
        <dbReference type="ChEBI" id="CHEBI:30616"/>
        <dbReference type="ChEBI" id="CHEBI:58115"/>
        <dbReference type="ChEBI" id="CHEBI:58189"/>
        <dbReference type="ChEBI" id="CHEBI:456216"/>
        <dbReference type="EC" id="2.7.4.8"/>
    </reaction>
</comment>
<evidence type="ECO:0000256" key="3">
    <source>
        <dbReference type="ARBA" id="ARBA00005790"/>
    </source>
</evidence>
<comment type="function">
    <text evidence="1">Essential for recycling GMP and indirectly, cGMP.</text>
</comment>
<reference evidence="8 9" key="1">
    <citation type="submission" date="2020-02" db="EMBL/GenBank/DDBJ databases">
        <authorList>
            <person name="Zheng R.K."/>
            <person name="Sun C.M."/>
        </authorList>
    </citation>
    <scope>NUCLEOTIDE SEQUENCE [LARGE SCALE GENOMIC DNA]</scope>
    <source>
        <strain evidence="9">zrk13</strain>
    </source>
</reference>
<dbReference type="GO" id="GO:0004385">
    <property type="term" value="F:GMP kinase activity"/>
    <property type="evidence" value="ECO:0007669"/>
    <property type="project" value="UniProtKB-EC"/>
</dbReference>
<dbReference type="RefSeq" id="WP_258877291.1">
    <property type="nucleotide sequence ID" value="NZ_CP048914.1"/>
</dbReference>
<gene>
    <name evidence="8" type="ORF">G4Z02_06975</name>
</gene>
<evidence type="ECO:0000313" key="9">
    <source>
        <dbReference type="Proteomes" id="UP000514720"/>
    </source>
</evidence>
<evidence type="ECO:0000256" key="5">
    <source>
        <dbReference type="ARBA" id="ARBA00022777"/>
    </source>
</evidence>
<dbReference type="InterPro" id="IPR027417">
    <property type="entry name" value="P-loop_NTPase"/>
</dbReference>
<keyword evidence="9" id="KW-1185">Reference proteome</keyword>
<dbReference type="KEGG" id="xcl:G4Z02_06975"/>
<dbReference type="PANTHER" id="PTHR23117">
    <property type="entry name" value="GUANYLATE KINASE-RELATED"/>
    <property type="match status" value="1"/>
</dbReference>
<sequence>MLILVGASASGKTDIAKILIRDYGFQKMVTTTSRRPRKGEENHVDYHFISKKVFENRIAKDRFLEYVQYNNHYYGTPKKGATKDKVLIVDPEGANSIYDKELPDIVIILLETAEEIRKERMLERGDTLIQIIDRLEKDNAHFDKSQLHHIDFIVNTTEGTQDELAEKINDLYHHVIDQENQMSIFDVLRTDEKNNKERE</sequence>
<dbReference type="Gene3D" id="3.40.50.300">
    <property type="entry name" value="P-loop containing nucleotide triphosphate hydrolases"/>
    <property type="match status" value="1"/>
</dbReference>
<comment type="similarity">
    <text evidence="3">Belongs to the guanylate kinase family.</text>
</comment>
<dbReference type="CDD" id="cd00071">
    <property type="entry name" value="GMPK"/>
    <property type="match status" value="1"/>
</dbReference>
<dbReference type="SMART" id="SM00072">
    <property type="entry name" value="GuKc"/>
    <property type="match status" value="1"/>
</dbReference>
<dbReference type="PANTHER" id="PTHR23117:SF13">
    <property type="entry name" value="GUANYLATE KINASE"/>
    <property type="match status" value="1"/>
</dbReference>
<proteinExistence type="inferred from homology"/>
<evidence type="ECO:0000313" key="8">
    <source>
        <dbReference type="EMBL" id="QMS85493.1"/>
    </source>
</evidence>
<dbReference type="Proteomes" id="UP000514720">
    <property type="component" value="Chromosome"/>
</dbReference>
<comment type="subcellular location">
    <subcellularLocation>
        <location evidence="2">Cytoplasm</location>
    </subcellularLocation>
</comment>
<evidence type="ECO:0000256" key="2">
    <source>
        <dbReference type="ARBA" id="ARBA00004496"/>
    </source>
</evidence>
<keyword evidence="4" id="KW-0808">Transferase</keyword>
<dbReference type="InterPro" id="IPR008144">
    <property type="entry name" value="Guanylate_kin-like_dom"/>
</dbReference>